<dbReference type="PROSITE" id="PS50929">
    <property type="entry name" value="ABC_TM1F"/>
    <property type="match status" value="1"/>
</dbReference>
<dbReference type="PANTHER" id="PTHR43394:SF1">
    <property type="entry name" value="ATP-BINDING CASSETTE SUB-FAMILY B MEMBER 10, MITOCHONDRIAL"/>
    <property type="match status" value="1"/>
</dbReference>
<proteinExistence type="predicted"/>
<dbReference type="InterPro" id="IPR011527">
    <property type="entry name" value="ABC1_TM_dom"/>
</dbReference>
<dbReference type="Gene3D" id="3.90.70.10">
    <property type="entry name" value="Cysteine proteinases"/>
    <property type="match status" value="1"/>
</dbReference>
<evidence type="ECO:0000256" key="3">
    <source>
        <dbReference type="ARBA" id="ARBA00022801"/>
    </source>
</evidence>
<dbReference type="InterPro" id="IPR039421">
    <property type="entry name" value="Type_1_exporter"/>
</dbReference>
<dbReference type="SUPFAM" id="SSF90123">
    <property type="entry name" value="ABC transporter transmembrane region"/>
    <property type="match status" value="1"/>
</dbReference>
<feature type="transmembrane region" description="Helical" evidence="6">
    <location>
        <begin position="137"/>
        <end position="155"/>
    </location>
</feature>
<keyword evidence="5 6" id="KW-0472">Membrane</keyword>
<dbReference type="Proteomes" id="UP000029224">
    <property type="component" value="Unassembled WGS sequence"/>
</dbReference>
<dbReference type="GO" id="GO:0005886">
    <property type="term" value="C:plasma membrane"/>
    <property type="evidence" value="ECO:0007669"/>
    <property type="project" value="UniProtKB-SubCell"/>
</dbReference>
<accession>A0A090TDM8</accession>
<dbReference type="Pfam" id="PF00664">
    <property type="entry name" value="ABC_membrane"/>
    <property type="match status" value="1"/>
</dbReference>
<evidence type="ECO:0000259" key="7">
    <source>
        <dbReference type="PROSITE" id="PS50929"/>
    </source>
</evidence>
<dbReference type="GO" id="GO:0005524">
    <property type="term" value="F:ATP binding"/>
    <property type="evidence" value="ECO:0007669"/>
    <property type="project" value="UniProtKB-KW"/>
</dbReference>
<evidence type="ECO:0000256" key="5">
    <source>
        <dbReference type="ARBA" id="ARBA00023136"/>
    </source>
</evidence>
<dbReference type="CDD" id="cd18567">
    <property type="entry name" value="ABC_6TM_CvaB_RaxB_like"/>
    <property type="match status" value="1"/>
</dbReference>
<dbReference type="InterPro" id="IPR036640">
    <property type="entry name" value="ABC1_TM_sf"/>
</dbReference>
<keyword evidence="3" id="KW-0378">Hydrolase</keyword>
<keyword evidence="8" id="KW-0067">ATP-binding</keyword>
<dbReference type="InterPro" id="IPR005074">
    <property type="entry name" value="Peptidase_C39"/>
</dbReference>
<reference evidence="8 9" key="2">
    <citation type="submission" date="2014-09" db="EMBL/GenBank/DDBJ databases">
        <authorList>
            <consortium name="NBRP consortium"/>
            <person name="Sawabe T."/>
            <person name="Meirelles P."/>
            <person name="Nakanishi M."/>
            <person name="Sayaka M."/>
            <person name="Hattori M."/>
            <person name="Ohkuma M."/>
        </authorList>
    </citation>
    <scope>NUCLEOTIDE SEQUENCE [LARGE SCALE GENOMIC DNA]</scope>
    <source>
        <strain evidence="8 9">JCM 19240</strain>
    </source>
</reference>
<keyword evidence="4 6" id="KW-1133">Transmembrane helix</keyword>
<evidence type="ECO:0000313" key="9">
    <source>
        <dbReference type="Proteomes" id="UP000029224"/>
    </source>
</evidence>
<feature type="transmembrane region" description="Helical" evidence="6">
    <location>
        <begin position="241"/>
        <end position="258"/>
    </location>
</feature>
<comment type="caution">
    <text evidence="8">The sequence shown here is derived from an EMBL/GenBank/DDBJ whole genome shotgun (WGS) entry which is preliminary data.</text>
</comment>
<dbReference type="AlphaFoldDB" id="A0A090TDM8"/>
<evidence type="ECO:0000256" key="4">
    <source>
        <dbReference type="ARBA" id="ARBA00022989"/>
    </source>
</evidence>
<comment type="subcellular location">
    <subcellularLocation>
        <location evidence="1">Cell membrane</location>
        <topology evidence="1">Multi-pass membrane protein</topology>
    </subcellularLocation>
</comment>
<feature type="transmembrane region" description="Helical" evidence="6">
    <location>
        <begin position="320"/>
        <end position="340"/>
    </location>
</feature>
<keyword evidence="8" id="KW-0547">Nucleotide-binding</keyword>
<evidence type="ECO:0000313" key="8">
    <source>
        <dbReference type="EMBL" id="GAL36889.1"/>
    </source>
</evidence>
<gene>
    <name evidence="8" type="ORF">JCM19240_3855</name>
</gene>
<dbReference type="GO" id="GO:0008233">
    <property type="term" value="F:peptidase activity"/>
    <property type="evidence" value="ECO:0007669"/>
    <property type="project" value="InterPro"/>
</dbReference>
<feature type="transmembrane region" description="Helical" evidence="6">
    <location>
        <begin position="100"/>
        <end position="125"/>
    </location>
</feature>
<keyword evidence="9" id="KW-1185">Reference proteome</keyword>
<keyword evidence="2 6" id="KW-0812">Transmembrane</keyword>
<dbReference type="Pfam" id="PF03412">
    <property type="entry name" value="Peptidase_C39"/>
    <property type="match status" value="1"/>
</dbReference>
<dbReference type="Gene3D" id="1.20.1560.10">
    <property type="entry name" value="ABC transporter type 1, transmembrane domain"/>
    <property type="match status" value="1"/>
</dbReference>
<dbReference type="EMBL" id="BBMT01000013">
    <property type="protein sequence ID" value="GAL36889.1"/>
    <property type="molecule type" value="Genomic_DNA"/>
</dbReference>
<feature type="domain" description="ABC transmembrane type-1" evidence="7">
    <location>
        <begin position="104"/>
        <end position="383"/>
    </location>
</feature>
<dbReference type="GO" id="GO:0006508">
    <property type="term" value="P:proteolysis"/>
    <property type="evidence" value="ECO:0007669"/>
    <property type="project" value="InterPro"/>
</dbReference>
<sequence>MKLSSRALHAELSDLDKLSTPCILHWDMNHFVVLNKVTKKHCEIYDPAYGIRKVRIDTLSKHYTGVALELTPNHEFKKADHRRRVRIRDLLGRTVGVRRALLRIFLFAIALELIALMMPLINQVIIDEVLVSHDENLLNLVIIALLLLSATQSMVSMARQWFTIYLSVNFNMQWAANVFHHLIGLPIDWFEKREMGDIAAKFSSLDTIQNAITHNIIQALLDLILVAGTLSIMFIYSPTLAAIGVATSFIYALMRFVWFDSFKRAEEEIWVSDAKEQSHFLETLHGMLSVRVNGGTTWREGAWKNLNVARRNAQLNESKLLMVYDVVMDSLMALSTAGVLWLGAQLVLSGSFTAGMLIAFLSFQTRFSNSITALINCFFEYKMLSVYTERLADIVLTEKEQTDTKPFTIDEHTSQKALPVSVRGLQFHTLQIVGHFLIISLSLYRQEKSSQL</sequence>
<name>A0A090TDM8_9VIBR</name>
<organism evidence="8 9">
    <name type="scientific">Vibrio maritimus</name>
    <dbReference type="NCBI Taxonomy" id="990268"/>
    <lineage>
        <taxon>Bacteria</taxon>
        <taxon>Pseudomonadati</taxon>
        <taxon>Pseudomonadota</taxon>
        <taxon>Gammaproteobacteria</taxon>
        <taxon>Vibrionales</taxon>
        <taxon>Vibrionaceae</taxon>
        <taxon>Vibrio</taxon>
    </lineage>
</organism>
<dbReference type="PANTHER" id="PTHR43394">
    <property type="entry name" value="ATP-DEPENDENT PERMEASE MDL1, MITOCHONDRIAL"/>
    <property type="match status" value="1"/>
</dbReference>
<dbReference type="GO" id="GO:0015421">
    <property type="term" value="F:ABC-type oligopeptide transporter activity"/>
    <property type="evidence" value="ECO:0007669"/>
    <property type="project" value="TreeGrafter"/>
</dbReference>
<protein>
    <submittedName>
        <fullName evidence="8">Colicin V secretion ABC transporter ATP-binding protein</fullName>
    </submittedName>
</protein>
<evidence type="ECO:0000256" key="6">
    <source>
        <dbReference type="SAM" id="Phobius"/>
    </source>
</evidence>
<reference evidence="8 9" key="1">
    <citation type="submission" date="2014-09" db="EMBL/GenBank/DDBJ databases">
        <title>Vibrio maritimus JCM 19240. (C210) whole genome shotgun sequence.</title>
        <authorList>
            <person name="Sawabe T."/>
            <person name="Meirelles P."/>
            <person name="Nakanishi M."/>
            <person name="Sayaka M."/>
            <person name="Hattori M."/>
            <person name="Ohkuma M."/>
        </authorList>
    </citation>
    <scope>NUCLEOTIDE SEQUENCE [LARGE SCALE GENOMIC DNA]</scope>
    <source>
        <strain evidence="8 9">JCM 19240</strain>
    </source>
</reference>
<evidence type="ECO:0000256" key="2">
    <source>
        <dbReference type="ARBA" id="ARBA00022692"/>
    </source>
</evidence>
<evidence type="ECO:0000256" key="1">
    <source>
        <dbReference type="ARBA" id="ARBA00004651"/>
    </source>
</evidence>
<feature type="transmembrane region" description="Helical" evidence="6">
    <location>
        <begin position="346"/>
        <end position="363"/>
    </location>
</feature>